<dbReference type="GO" id="GO:0003700">
    <property type="term" value="F:DNA-binding transcription factor activity"/>
    <property type="evidence" value="ECO:0007669"/>
    <property type="project" value="InterPro"/>
</dbReference>
<evidence type="ECO:0000259" key="2">
    <source>
        <dbReference type="PROSITE" id="PS50995"/>
    </source>
</evidence>
<dbReference type="Gene3D" id="1.10.10.10">
    <property type="entry name" value="Winged helix-like DNA-binding domain superfamily/Winged helix DNA-binding domain"/>
    <property type="match status" value="1"/>
</dbReference>
<dbReference type="InterPro" id="IPR036388">
    <property type="entry name" value="WH-like_DNA-bd_sf"/>
</dbReference>
<sequence length="193" mass="21630">MERRDTIDERRALTGAGMAEKRSIGIDISSLNRRIRRYLSSTMPDNARIATGGNAHIIMFLARHRAQTVVQRDVEKRFCITRSTASRVLALMERKGFIVRESVPGDARMKRIVLTDRADAIVEGLVANAMRMEEELFEGFTQEERAQLAAYIDRLMANIDAAQARKSHPGEPMGESDAGGKGDMEESMKESDE</sequence>
<dbReference type="STRING" id="1693.BMIN_1521"/>
<proteinExistence type="predicted"/>
<dbReference type="PANTHER" id="PTHR33164:SF43">
    <property type="entry name" value="HTH-TYPE TRANSCRIPTIONAL REPRESSOR YETL"/>
    <property type="match status" value="1"/>
</dbReference>
<evidence type="ECO:0000256" key="1">
    <source>
        <dbReference type="SAM" id="MobiDB-lite"/>
    </source>
</evidence>
<dbReference type="Pfam" id="PF12802">
    <property type="entry name" value="MarR_2"/>
    <property type="match status" value="1"/>
</dbReference>
<dbReference type="EMBL" id="JGZD01000014">
    <property type="protein sequence ID" value="KFI71361.1"/>
    <property type="molecule type" value="Genomic_DNA"/>
</dbReference>
<dbReference type="InterPro" id="IPR000835">
    <property type="entry name" value="HTH_MarR-typ"/>
</dbReference>
<dbReference type="eggNOG" id="COG1846">
    <property type="taxonomic scope" value="Bacteria"/>
</dbReference>
<organism evidence="3 4">
    <name type="scientific">Bifidobacterium minimum</name>
    <dbReference type="NCBI Taxonomy" id="1693"/>
    <lineage>
        <taxon>Bacteria</taxon>
        <taxon>Bacillati</taxon>
        <taxon>Actinomycetota</taxon>
        <taxon>Actinomycetes</taxon>
        <taxon>Bifidobacteriales</taxon>
        <taxon>Bifidobacteriaceae</taxon>
        <taxon>Bifidobacterium</taxon>
    </lineage>
</organism>
<gene>
    <name evidence="3" type="ORF">BMIN_1521</name>
</gene>
<dbReference type="InterPro" id="IPR039422">
    <property type="entry name" value="MarR/SlyA-like"/>
</dbReference>
<reference evidence="3 4" key="1">
    <citation type="submission" date="2014-03" db="EMBL/GenBank/DDBJ databases">
        <title>Genomics of Bifidobacteria.</title>
        <authorList>
            <person name="Ventura M."/>
            <person name="Milani C."/>
            <person name="Lugli G.A."/>
        </authorList>
    </citation>
    <scope>NUCLEOTIDE SEQUENCE [LARGE SCALE GENOMIC DNA]</scope>
    <source>
        <strain evidence="3 4">LMG 11592</strain>
    </source>
</reference>
<dbReference type="InterPro" id="IPR036390">
    <property type="entry name" value="WH_DNA-bd_sf"/>
</dbReference>
<dbReference type="Proteomes" id="UP000029014">
    <property type="component" value="Unassembled WGS sequence"/>
</dbReference>
<name>A0A087BK11_9BIFI</name>
<dbReference type="SMART" id="SM00347">
    <property type="entry name" value="HTH_MARR"/>
    <property type="match status" value="1"/>
</dbReference>
<comment type="caution">
    <text evidence="3">The sequence shown here is derived from an EMBL/GenBank/DDBJ whole genome shotgun (WGS) entry which is preliminary data.</text>
</comment>
<dbReference type="SUPFAM" id="SSF46785">
    <property type="entry name" value="Winged helix' DNA-binding domain"/>
    <property type="match status" value="1"/>
</dbReference>
<evidence type="ECO:0000313" key="4">
    <source>
        <dbReference type="Proteomes" id="UP000029014"/>
    </source>
</evidence>
<dbReference type="AlphaFoldDB" id="A0A087BK11"/>
<protein>
    <submittedName>
        <fullName evidence="3">Transcriptional regulator</fullName>
    </submittedName>
</protein>
<feature type="region of interest" description="Disordered" evidence="1">
    <location>
        <begin position="163"/>
        <end position="193"/>
    </location>
</feature>
<keyword evidence="4" id="KW-1185">Reference proteome</keyword>
<accession>A0A087BK11</accession>
<dbReference type="GO" id="GO:0006950">
    <property type="term" value="P:response to stress"/>
    <property type="evidence" value="ECO:0007669"/>
    <property type="project" value="TreeGrafter"/>
</dbReference>
<dbReference type="PROSITE" id="PS50995">
    <property type="entry name" value="HTH_MARR_2"/>
    <property type="match status" value="1"/>
</dbReference>
<feature type="compositionally biased region" description="Basic and acidic residues" evidence="1">
    <location>
        <begin position="178"/>
        <end position="193"/>
    </location>
</feature>
<evidence type="ECO:0000313" key="3">
    <source>
        <dbReference type="EMBL" id="KFI71361.1"/>
    </source>
</evidence>
<feature type="domain" description="HTH marR-type" evidence="2">
    <location>
        <begin position="21"/>
        <end position="157"/>
    </location>
</feature>
<dbReference type="PRINTS" id="PR00598">
    <property type="entry name" value="HTHMARR"/>
</dbReference>
<dbReference type="PANTHER" id="PTHR33164">
    <property type="entry name" value="TRANSCRIPTIONAL REGULATOR, MARR FAMILY"/>
    <property type="match status" value="1"/>
</dbReference>